<dbReference type="EMBL" id="CAJNOJ010000103">
    <property type="protein sequence ID" value="CAF1115614.1"/>
    <property type="molecule type" value="Genomic_DNA"/>
</dbReference>
<dbReference type="AlphaFoldDB" id="A0A814Q786"/>
<name>A0A814Q786_ADIRI</name>
<organism evidence="1 2">
    <name type="scientific">Adineta ricciae</name>
    <name type="common">Rotifer</name>
    <dbReference type="NCBI Taxonomy" id="249248"/>
    <lineage>
        <taxon>Eukaryota</taxon>
        <taxon>Metazoa</taxon>
        <taxon>Spiralia</taxon>
        <taxon>Gnathifera</taxon>
        <taxon>Rotifera</taxon>
        <taxon>Eurotatoria</taxon>
        <taxon>Bdelloidea</taxon>
        <taxon>Adinetida</taxon>
        <taxon>Adinetidae</taxon>
        <taxon>Adineta</taxon>
    </lineage>
</organism>
<evidence type="ECO:0000313" key="2">
    <source>
        <dbReference type="Proteomes" id="UP000663852"/>
    </source>
</evidence>
<dbReference type="OrthoDB" id="10035615at2759"/>
<reference evidence="1" key="1">
    <citation type="submission" date="2021-02" db="EMBL/GenBank/DDBJ databases">
        <authorList>
            <person name="Nowell W R."/>
        </authorList>
    </citation>
    <scope>NUCLEOTIDE SEQUENCE</scope>
</reference>
<evidence type="ECO:0000313" key="1">
    <source>
        <dbReference type="EMBL" id="CAF1115614.1"/>
    </source>
</evidence>
<comment type="caution">
    <text evidence="1">The sequence shown here is derived from an EMBL/GenBank/DDBJ whole genome shotgun (WGS) entry which is preliminary data.</text>
</comment>
<sequence>MVSSNICFYVRWGQSQLLGAYVLLKDIGGFRPPICTNRGWNCWVGLKNFSKQMTWVKITFRIISNDTTRNPRCIYHQIETSKQMQSAMYWILSLLYLSTFISHARTISCIVCNNLNNSACADPFNAGGVFGTALNQTYCRKSVGVTGVIVRSGTDEMCATSTDIGVTSVYCCSNMDFCNEGSHLYSSSALVLLAVLAAKLF</sequence>
<accession>A0A814Q786</accession>
<proteinExistence type="predicted"/>
<dbReference type="Proteomes" id="UP000663852">
    <property type="component" value="Unassembled WGS sequence"/>
</dbReference>
<gene>
    <name evidence="1" type="ORF">EDS130_LOCUS20768</name>
</gene>
<protein>
    <submittedName>
        <fullName evidence="1">Uncharacterized protein</fullName>
    </submittedName>
</protein>